<gene>
    <name evidence="2" type="ORF">BMF94_3185</name>
</gene>
<comment type="caution">
    <text evidence="2">The sequence shown here is derived from an EMBL/GenBank/DDBJ whole genome shotgun (WGS) entry which is preliminary data.</text>
</comment>
<keyword evidence="3" id="KW-1185">Reference proteome</keyword>
<name>A0A2S5BA42_9BASI</name>
<feature type="transmembrane region" description="Helical" evidence="1">
    <location>
        <begin position="52"/>
        <end position="72"/>
    </location>
</feature>
<reference evidence="2 3" key="1">
    <citation type="journal article" date="2018" name="Front. Microbiol.">
        <title>Prospects for Fungal Bioremediation of Acidic Radioactive Waste Sites: Characterization and Genome Sequence of Rhodotorula taiwanensis MD1149.</title>
        <authorList>
            <person name="Tkavc R."/>
            <person name="Matrosova V.Y."/>
            <person name="Grichenko O.E."/>
            <person name="Gostincar C."/>
            <person name="Volpe R.P."/>
            <person name="Klimenkova P."/>
            <person name="Gaidamakova E.K."/>
            <person name="Zhou C.E."/>
            <person name="Stewart B.J."/>
            <person name="Lyman M.G."/>
            <person name="Malfatti S.A."/>
            <person name="Rubinfeld B."/>
            <person name="Courtot M."/>
            <person name="Singh J."/>
            <person name="Dalgard C.L."/>
            <person name="Hamilton T."/>
            <person name="Frey K.G."/>
            <person name="Gunde-Cimerman N."/>
            <person name="Dugan L."/>
            <person name="Daly M.J."/>
        </authorList>
    </citation>
    <scope>NUCLEOTIDE SEQUENCE [LARGE SCALE GENOMIC DNA]</scope>
    <source>
        <strain evidence="2 3">MD1149</strain>
    </source>
</reference>
<protein>
    <submittedName>
        <fullName evidence="2">Uncharacterized protein</fullName>
    </submittedName>
</protein>
<evidence type="ECO:0000313" key="2">
    <source>
        <dbReference type="EMBL" id="POY73650.1"/>
    </source>
</evidence>
<dbReference type="EMBL" id="PJQD01000035">
    <property type="protein sequence ID" value="POY73650.1"/>
    <property type="molecule type" value="Genomic_DNA"/>
</dbReference>
<keyword evidence="1" id="KW-0812">Transmembrane</keyword>
<feature type="transmembrane region" description="Helical" evidence="1">
    <location>
        <begin position="121"/>
        <end position="144"/>
    </location>
</feature>
<evidence type="ECO:0000313" key="3">
    <source>
        <dbReference type="Proteomes" id="UP000237144"/>
    </source>
</evidence>
<accession>A0A2S5BA42</accession>
<evidence type="ECO:0000256" key="1">
    <source>
        <dbReference type="SAM" id="Phobius"/>
    </source>
</evidence>
<keyword evidence="1" id="KW-0472">Membrane</keyword>
<proteinExistence type="predicted"/>
<organism evidence="2 3">
    <name type="scientific">Rhodotorula taiwanensis</name>
    <dbReference type="NCBI Taxonomy" id="741276"/>
    <lineage>
        <taxon>Eukaryota</taxon>
        <taxon>Fungi</taxon>
        <taxon>Dikarya</taxon>
        <taxon>Basidiomycota</taxon>
        <taxon>Pucciniomycotina</taxon>
        <taxon>Microbotryomycetes</taxon>
        <taxon>Sporidiobolales</taxon>
        <taxon>Sporidiobolaceae</taxon>
        <taxon>Rhodotorula</taxon>
    </lineage>
</organism>
<sequence length="163" mass="18091">MALAALIAAYSLAGAICLFIYGGISIAIFLSSLLLIIAFTNYSVVWTSALQFVLSFISIVSIVRAGFMIFRLNGFQDNVVWECSHDRMLYNATVAADPTPLATYDPARVPAAVCSYGFHTVYLAFACALAIDCILQLYQLFMVWRFKTFLRQYWLLRSSPAGV</sequence>
<dbReference type="Proteomes" id="UP000237144">
    <property type="component" value="Unassembled WGS sequence"/>
</dbReference>
<keyword evidence="1" id="KW-1133">Transmembrane helix</keyword>
<dbReference type="STRING" id="741276.A0A2S5BA42"/>
<dbReference type="OrthoDB" id="2371309at2759"/>
<dbReference type="AlphaFoldDB" id="A0A2S5BA42"/>